<organism evidence="1 2">
    <name type="scientific">Gigaspora margarita</name>
    <dbReference type="NCBI Taxonomy" id="4874"/>
    <lineage>
        <taxon>Eukaryota</taxon>
        <taxon>Fungi</taxon>
        <taxon>Fungi incertae sedis</taxon>
        <taxon>Mucoromycota</taxon>
        <taxon>Glomeromycotina</taxon>
        <taxon>Glomeromycetes</taxon>
        <taxon>Diversisporales</taxon>
        <taxon>Gigasporaceae</taxon>
        <taxon>Gigaspora</taxon>
    </lineage>
</organism>
<keyword evidence="2" id="KW-1185">Reference proteome</keyword>
<sequence>DQALRNTSPKANKMLCTWHLIEQNLKMNCYKLFDNNDDYTVFKDKVEALCLTFNKDDIKTAMESINDTLKKSEIISLLSLALEIPMADPEFYKVFSIEALLSNSIKVPKDYFSETKCEKLKSEIQDIEAKKNKN</sequence>
<evidence type="ECO:0000313" key="1">
    <source>
        <dbReference type="EMBL" id="CAG8821845.1"/>
    </source>
</evidence>
<dbReference type="Proteomes" id="UP000789901">
    <property type="component" value="Unassembled WGS sequence"/>
</dbReference>
<name>A0ABN7W8I3_GIGMA</name>
<accession>A0ABN7W8I3</accession>
<protein>
    <submittedName>
        <fullName evidence="1">13122_t:CDS:1</fullName>
    </submittedName>
</protein>
<reference evidence="1 2" key="1">
    <citation type="submission" date="2021-06" db="EMBL/GenBank/DDBJ databases">
        <authorList>
            <person name="Kallberg Y."/>
            <person name="Tangrot J."/>
            <person name="Rosling A."/>
        </authorList>
    </citation>
    <scope>NUCLEOTIDE SEQUENCE [LARGE SCALE GENOMIC DNA]</scope>
    <source>
        <strain evidence="1 2">120-4 pot B 10/14</strain>
    </source>
</reference>
<proteinExistence type="predicted"/>
<feature type="non-terminal residue" evidence="1">
    <location>
        <position position="1"/>
    </location>
</feature>
<dbReference type="EMBL" id="CAJVQB010034900">
    <property type="protein sequence ID" value="CAG8821845.1"/>
    <property type="molecule type" value="Genomic_DNA"/>
</dbReference>
<gene>
    <name evidence="1" type="ORF">GMARGA_LOCUS27929</name>
</gene>
<feature type="non-terminal residue" evidence="1">
    <location>
        <position position="134"/>
    </location>
</feature>
<evidence type="ECO:0000313" key="2">
    <source>
        <dbReference type="Proteomes" id="UP000789901"/>
    </source>
</evidence>
<comment type="caution">
    <text evidence="1">The sequence shown here is derived from an EMBL/GenBank/DDBJ whole genome shotgun (WGS) entry which is preliminary data.</text>
</comment>